<protein>
    <recommendedName>
        <fullName evidence="4">Beta-barrel assembly-enhancing protease</fullName>
    </recommendedName>
</protein>
<name>A0A6C2UI82_9BACT</name>
<dbReference type="RefSeq" id="WP_136060589.1">
    <property type="nucleotide sequence ID" value="NZ_CAAHFH010000001.1"/>
</dbReference>
<feature type="signal peptide" evidence="1">
    <location>
        <begin position="1"/>
        <end position="22"/>
    </location>
</feature>
<dbReference type="InterPro" id="IPR011990">
    <property type="entry name" value="TPR-like_helical_dom_sf"/>
</dbReference>
<dbReference type="EMBL" id="CAAHFH010000001">
    <property type="protein sequence ID" value="VGO19167.1"/>
    <property type="molecule type" value="Genomic_DNA"/>
</dbReference>
<evidence type="ECO:0008006" key="4">
    <source>
        <dbReference type="Google" id="ProtNLM"/>
    </source>
</evidence>
<organism evidence="2 3">
    <name type="scientific">Pontiella sulfatireligans</name>
    <dbReference type="NCBI Taxonomy" id="2750658"/>
    <lineage>
        <taxon>Bacteria</taxon>
        <taxon>Pseudomonadati</taxon>
        <taxon>Kiritimatiellota</taxon>
        <taxon>Kiritimatiellia</taxon>
        <taxon>Kiritimatiellales</taxon>
        <taxon>Pontiellaceae</taxon>
        <taxon>Pontiella</taxon>
    </lineage>
</organism>
<evidence type="ECO:0000313" key="2">
    <source>
        <dbReference type="EMBL" id="VGO19167.1"/>
    </source>
</evidence>
<evidence type="ECO:0000313" key="3">
    <source>
        <dbReference type="Proteomes" id="UP000346198"/>
    </source>
</evidence>
<dbReference type="Proteomes" id="UP000346198">
    <property type="component" value="Unassembled WGS sequence"/>
</dbReference>
<keyword evidence="1" id="KW-0732">Signal</keyword>
<dbReference type="AlphaFoldDB" id="A0A6C2UI82"/>
<proteinExistence type="predicted"/>
<dbReference type="SUPFAM" id="SSF48452">
    <property type="entry name" value="TPR-like"/>
    <property type="match status" value="1"/>
</dbReference>
<reference evidence="2 3" key="1">
    <citation type="submission" date="2019-04" db="EMBL/GenBank/DDBJ databases">
        <authorList>
            <person name="Van Vliet M D."/>
        </authorList>
    </citation>
    <scope>NUCLEOTIDE SEQUENCE [LARGE SCALE GENOMIC DNA]</scope>
    <source>
        <strain evidence="2 3">F21</strain>
    </source>
</reference>
<gene>
    <name evidence="2" type="ORF">SCARR_01224</name>
</gene>
<feature type="chain" id="PRO_5025478424" description="Beta-barrel assembly-enhancing protease" evidence="1">
    <location>
        <begin position="23"/>
        <end position="297"/>
    </location>
</feature>
<sequence>MNKAIFVLALAGALLVQDGAEAASLKAELVMPGGRSWKGHVVGRDGDWVEFATANSAKPIRVGASTIQELNFEIDLDAEEVMEMKRNREFERVIGALERAMKPFLDYSDIPSNLTKYNALLMEINYQIGNFDKAMAIASKISEDGRDPVMQEKSRIFQALALIDAGRTAEAEELLSKYGWDKGVSDDSPPEKLYITAKLLALKKEYSKAMELVAKVIAFNSQNTEWMQPAELLCAELYMELGATNPLMYDSAEEVVREISLLYKNTVEYDKAQLLKVKIQELRAVQEVEKSLESEEA</sequence>
<keyword evidence="3" id="KW-1185">Reference proteome</keyword>
<accession>A0A6C2UI82</accession>
<evidence type="ECO:0000256" key="1">
    <source>
        <dbReference type="SAM" id="SignalP"/>
    </source>
</evidence>
<dbReference type="Gene3D" id="1.25.40.10">
    <property type="entry name" value="Tetratricopeptide repeat domain"/>
    <property type="match status" value="1"/>
</dbReference>